<dbReference type="EMBL" id="UINC01043951">
    <property type="protein sequence ID" value="SVB48717.1"/>
    <property type="molecule type" value="Genomic_DNA"/>
</dbReference>
<gene>
    <name evidence="1" type="ORF">METZ01_LOCUS201571</name>
</gene>
<accession>A0A382EFS0</accession>
<sequence>AKSLEDFIEVSYEYELNYISINKNGVNDVYYPYLNEIYENEDKFPYLIKVFDTEQEEFKKLKAKVFEIDYEIFYELNN</sequence>
<feature type="non-terminal residue" evidence="1">
    <location>
        <position position="1"/>
    </location>
</feature>
<reference evidence="1" key="1">
    <citation type="submission" date="2018-05" db="EMBL/GenBank/DDBJ databases">
        <authorList>
            <person name="Lanie J.A."/>
            <person name="Ng W.-L."/>
            <person name="Kazmierczak K.M."/>
            <person name="Andrzejewski T.M."/>
            <person name="Davidsen T.M."/>
            <person name="Wayne K.J."/>
            <person name="Tettelin H."/>
            <person name="Glass J.I."/>
            <person name="Rusch D."/>
            <person name="Podicherti R."/>
            <person name="Tsui H.-C.T."/>
            <person name="Winkler M.E."/>
        </authorList>
    </citation>
    <scope>NUCLEOTIDE SEQUENCE</scope>
</reference>
<name>A0A382EFS0_9ZZZZ</name>
<organism evidence="1">
    <name type="scientific">marine metagenome</name>
    <dbReference type="NCBI Taxonomy" id="408172"/>
    <lineage>
        <taxon>unclassified sequences</taxon>
        <taxon>metagenomes</taxon>
        <taxon>ecological metagenomes</taxon>
    </lineage>
</organism>
<dbReference type="AlphaFoldDB" id="A0A382EFS0"/>
<evidence type="ECO:0000313" key="1">
    <source>
        <dbReference type="EMBL" id="SVB48717.1"/>
    </source>
</evidence>
<proteinExistence type="predicted"/>
<protein>
    <submittedName>
        <fullName evidence="1">Uncharacterized protein</fullName>
    </submittedName>
</protein>